<evidence type="ECO:0000256" key="5">
    <source>
        <dbReference type="ARBA" id="ARBA00022833"/>
    </source>
</evidence>
<evidence type="ECO:0000256" key="11">
    <source>
        <dbReference type="SAM" id="MobiDB-lite"/>
    </source>
</evidence>
<keyword evidence="4 10" id="KW-0863">Zinc-finger</keyword>
<evidence type="ECO:0000256" key="2">
    <source>
        <dbReference type="ARBA" id="ARBA00011738"/>
    </source>
</evidence>
<dbReference type="PANTHER" id="PTHR46481">
    <property type="entry name" value="ZINC FINGER BED DOMAIN-CONTAINING PROTEIN 4"/>
    <property type="match status" value="1"/>
</dbReference>
<dbReference type="EMBL" id="JACGWL010000012">
    <property type="protein sequence ID" value="KAK4390131.1"/>
    <property type="molecule type" value="Genomic_DNA"/>
</dbReference>
<accession>A0AAE1WB91</accession>
<keyword evidence="7" id="KW-0238">DNA-binding</keyword>
<dbReference type="GO" id="GO:0008270">
    <property type="term" value="F:zinc ion binding"/>
    <property type="evidence" value="ECO:0007669"/>
    <property type="project" value="UniProtKB-KW"/>
</dbReference>
<comment type="subunit">
    <text evidence="2">Homodimer.</text>
</comment>
<keyword evidence="8" id="KW-0804">Transcription</keyword>
<dbReference type="GO" id="GO:0009791">
    <property type="term" value="P:post-embryonic development"/>
    <property type="evidence" value="ECO:0007669"/>
    <property type="project" value="UniProtKB-ARBA"/>
</dbReference>
<evidence type="ECO:0000256" key="8">
    <source>
        <dbReference type="ARBA" id="ARBA00023163"/>
    </source>
</evidence>
<dbReference type="SUPFAM" id="SSF53098">
    <property type="entry name" value="Ribonuclease H-like"/>
    <property type="match status" value="1"/>
</dbReference>
<evidence type="ECO:0000259" key="12">
    <source>
        <dbReference type="PROSITE" id="PS50808"/>
    </source>
</evidence>
<keyword evidence="9" id="KW-0539">Nucleus</keyword>
<evidence type="ECO:0000256" key="1">
    <source>
        <dbReference type="ARBA" id="ARBA00004123"/>
    </source>
</evidence>
<dbReference type="Pfam" id="PF05699">
    <property type="entry name" value="Dimer_Tnp_hAT"/>
    <property type="match status" value="1"/>
</dbReference>
<evidence type="ECO:0000256" key="7">
    <source>
        <dbReference type="ARBA" id="ARBA00023125"/>
    </source>
</evidence>
<reference evidence="13" key="1">
    <citation type="submission" date="2020-06" db="EMBL/GenBank/DDBJ databases">
        <authorList>
            <person name="Li T."/>
            <person name="Hu X."/>
            <person name="Zhang T."/>
            <person name="Song X."/>
            <person name="Zhang H."/>
            <person name="Dai N."/>
            <person name="Sheng W."/>
            <person name="Hou X."/>
            <person name="Wei L."/>
        </authorList>
    </citation>
    <scope>NUCLEOTIDE SEQUENCE</scope>
    <source>
        <strain evidence="13">K16</strain>
        <tissue evidence="13">Leaf</tissue>
    </source>
</reference>
<reference evidence="13" key="2">
    <citation type="journal article" date="2024" name="Plant">
        <title>Genomic evolution and insights into agronomic trait innovations of Sesamum species.</title>
        <authorList>
            <person name="Miao H."/>
            <person name="Wang L."/>
            <person name="Qu L."/>
            <person name="Liu H."/>
            <person name="Sun Y."/>
            <person name="Le M."/>
            <person name="Wang Q."/>
            <person name="Wei S."/>
            <person name="Zheng Y."/>
            <person name="Lin W."/>
            <person name="Duan Y."/>
            <person name="Cao H."/>
            <person name="Xiong S."/>
            <person name="Wang X."/>
            <person name="Wei L."/>
            <person name="Li C."/>
            <person name="Ma Q."/>
            <person name="Ju M."/>
            <person name="Zhao R."/>
            <person name="Li G."/>
            <person name="Mu C."/>
            <person name="Tian Q."/>
            <person name="Mei H."/>
            <person name="Zhang T."/>
            <person name="Gao T."/>
            <person name="Zhang H."/>
        </authorList>
    </citation>
    <scope>NUCLEOTIDE SEQUENCE</scope>
    <source>
        <strain evidence="13">K16</strain>
    </source>
</reference>
<keyword evidence="6" id="KW-0805">Transcription regulation</keyword>
<dbReference type="GO" id="GO:0046983">
    <property type="term" value="F:protein dimerization activity"/>
    <property type="evidence" value="ECO:0007669"/>
    <property type="project" value="InterPro"/>
</dbReference>
<dbReference type="GO" id="GO:0005634">
    <property type="term" value="C:nucleus"/>
    <property type="evidence" value="ECO:0007669"/>
    <property type="project" value="UniProtKB-SubCell"/>
</dbReference>
<comment type="caution">
    <text evidence="13">The sequence shown here is derived from an EMBL/GenBank/DDBJ whole genome shotgun (WGS) entry which is preliminary data.</text>
</comment>
<dbReference type="InterPro" id="IPR052035">
    <property type="entry name" value="ZnF_BED_domain_contain"/>
</dbReference>
<protein>
    <submittedName>
        <fullName evidence="13">Zinc finger BED domain-containing protein RICESLEEPER 2</fullName>
    </submittedName>
</protein>
<dbReference type="GO" id="GO:0003677">
    <property type="term" value="F:DNA binding"/>
    <property type="evidence" value="ECO:0007669"/>
    <property type="project" value="UniProtKB-KW"/>
</dbReference>
<feature type="compositionally biased region" description="Low complexity" evidence="11">
    <location>
        <begin position="1"/>
        <end position="13"/>
    </location>
</feature>
<dbReference type="InterPro" id="IPR025525">
    <property type="entry name" value="hAT-like_transposase_RNase-H"/>
</dbReference>
<feature type="compositionally biased region" description="Polar residues" evidence="11">
    <location>
        <begin position="14"/>
        <end position="31"/>
    </location>
</feature>
<keyword evidence="5" id="KW-0862">Zinc</keyword>
<dbReference type="AlphaFoldDB" id="A0AAE1WB91"/>
<evidence type="ECO:0000256" key="6">
    <source>
        <dbReference type="ARBA" id="ARBA00023015"/>
    </source>
</evidence>
<keyword evidence="3" id="KW-0479">Metal-binding</keyword>
<dbReference type="Pfam" id="PF02892">
    <property type="entry name" value="zf-BED"/>
    <property type="match status" value="1"/>
</dbReference>
<dbReference type="InterPro" id="IPR036236">
    <property type="entry name" value="Znf_C2H2_sf"/>
</dbReference>
<name>A0AAE1WB91_9LAMI</name>
<evidence type="ECO:0000256" key="4">
    <source>
        <dbReference type="ARBA" id="ARBA00022771"/>
    </source>
</evidence>
<evidence type="ECO:0000313" key="14">
    <source>
        <dbReference type="Proteomes" id="UP001289374"/>
    </source>
</evidence>
<dbReference type="SMART" id="SM00614">
    <property type="entry name" value="ZnF_BED"/>
    <property type="match status" value="1"/>
</dbReference>
<dbReference type="Proteomes" id="UP001289374">
    <property type="component" value="Unassembled WGS sequence"/>
</dbReference>
<proteinExistence type="predicted"/>
<dbReference type="InterPro" id="IPR008906">
    <property type="entry name" value="HATC_C_dom"/>
</dbReference>
<sequence length="625" mass="72160">MSTSRSESSQPTSLHSSGHSGDNEEVTNQSRSSKRKQSIVWEHFTKVRGVNDSLHAKCNYCEKLLSGGYAYGTTHLKKHLNNACPKFKLEHIIGLSGSPRNEFKFDQVKSRKDLAIACIKHKYPFNIGEHEYFGIFLSGLNPDFKLPCRNTIRSDVIEVYEEEKVKIYKLLDGLRCKVSLTTDICTSEHSHVAYCCLNVHFVDDSWELQKKILAFRKMPYPHDGETLFSFMKEMILEWNLDKKLFSIVVDNATNNDVMIRKCTYLKFDCARWIKRNKGLIDKIRETVRYLNKSPAASQKFEMALSQCNLTDKRQVAIDVPNRWNSTYELLATALPLKEAFSRLQRIDKNYHCNPSESEWDVAGVVHECLQIFYEATHHFSGRKYPTSNVFFPDVCEIHLKMIEWEKSDYDYVRRMVSRMKQKFEKYWDECCLVLAVAVVFDPRFKMNLVEYFYSRIYGTEAHLYIQRVRDKLVNLFIDYGGSCAISVNESNVISSSGIETRASLRDFDRWCYESRVSNNQKSELESYLEEARFPRAEAFNILDWWKTNSPRLPVLVKIARDILAVPATTVASEAAFSVGGRIIDESRTCLLPDAVEALVVADDWIESIPKRTVHMESSGTQTDNA</sequence>
<dbReference type="PROSITE" id="PS50808">
    <property type="entry name" value="ZF_BED"/>
    <property type="match status" value="1"/>
</dbReference>
<evidence type="ECO:0000313" key="13">
    <source>
        <dbReference type="EMBL" id="KAK4390131.1"/>
    </source>
</evidence>
<dbReference type="PANTHER" id="PTHR46481:SF10">
    <property type="entry name" value="ZINC FINGER BED DOMAIN-CONTAINING PROTEIN 39"/>
    <property type="match status" value="1"/>
</dbReference>
<dbReference type="SUPFAM" id="SSF57667">
    <property type="entry name" value="beta-beta-alpha zinc fingers"/>
    <property type="match status" value="1"/>
</dbReference>
<feature type="region of interest" description="Disordered" evidence="11">
    <location>
        <begin position="1"/>
        <end position="34"/>
    </location>
</feature>
<organism evidence="13 14">
    <name type="scientific">Sesamum angolense</name>
    <dbReference type="NCBI Taxonomy" id="2727404"/>
    <lineage>
        <taxon>Eukaryota</taxon>
        <taxon>Viridiplantae</taxon>
        <taxon>Streptophyta</taxon>
        <taxon>Embryophyta</taxon>
        <taxon>Tracheophyta</taxon>
        <taxon>Spermatophyta</taxon>
        <taxon>Magnoliopsida</taxon>
        <taxon>eudicotyledons</taxon>
        <taxon>Gunneridae</taxon>
        <taxon>Pentapetalae</taxon>
        <taxon>asterids</taxon>
        <taxon>lamiids</taxon>
        <taxon>Lamiales</taxon>
        <taxon>Pedaliaceae</taxon>
        <taxon>Sesamum</taxon>
    </lineage>
</organism>
<evidence type="ECO:0000256" key="10">
    <source>
        <dbReference type="PROSITE-ProRule" id="PRU00027"/>
    </source>
</evidence>
<dbReference type="InterPro" id="IPR003656">
    <property type="entry name" value="Znf_BED"/>
</dbReference>
<feature type="domain" description="BED-type" evidence="12">
    <location>
        <begin position="35"/>
        <end position="91"/>
    </location>
</feature>
<dbReference type="InterPro" id="IPR012337">
    <property type="entry name" value="RNaseH-like_sf"/>
</dbReference>
<gene>
    <name evidence="13" type="ORF">Sango_2076400</name>
</gene>
<evidence type="ECO:0000256" key="9">
    <source>
        <dbReference type="ARBA" id="ARBA00023242"/>
    </source>
</evidence>
<dbReference type="Pfam" id="PF14372">
    <property type="entry name" value="hAT-like_RNase-H"/>
    <property type="match status" value="1"/>
</dbReference>
<keyword evidence="14" id="KW-1185">Reference proteome</keyword>
<evidence type="ECO:0000256" key="3">
    <source>
        <dbReference type="ARBA" id="ARBA00022723"/>
    </source>
</evidence>
<comment type="subcellular location">
    <subcellularLocation>
        <location evidence="1">Nucleus</location>
    </subcellularLocation>
</comment>